<dbReference type="PANTHER" id="PTHR44846:SF1">
    <property type="entry name" value="MANNOSYL-D-GLYCERATE TRANSPORT_METABOLISM SYSTEM REPRESSOR MNGR-RELATED"/>
    <property type="match status" value="1"/>
</dbReference>
<dbReference type="GO" id="GO:0003700">
    <property type="term" value="F:DNA-binding transcription factor activity"/>
    <property type="evidence" value="ECO:0007669"/>
    <property type="project" value="InterPro"/>
</dbReference>
<dbReference type="InterPro" id="IPR036388">
    <property type="entry name" value="WH-like_DNA-bd_sf"/>
</dbReference>
<dbReference type="RefSeq" id="WP_134525625.1">
    <property type="nucleotide sequence ID" value="NZ_BJNO01000002.1"/>
</dbReference>
<evidence type="ECO:0000259" key="4">
    <source>
        <dbReference type="PROSITE" id="PS50949"/>
    </source>
</evidence>
<keyword evidence="3" id="KW-0804">Transcription</keyword>
<dbReference type="InterPro" id="IPR028978">
    <property type="entry name" value="Chorismate_lyase_/UTRA_dom_sf"/>
</dbReference>
<evidence type="ECO:0000256" key="1">
    <source>
        <dbReference type="ARBA" id="ARBA00023015"/>
    </source>
</evidence>
<sequence>MIYKSIAGELKNRINSDEYEIGDALPSEKTLAEELQASVMTIRKALALLEEEKLIVKRHGSGSYVARKSNYHGGELDGFNYQMHVVGVTNYRNKVIEFTMIDAPLAIAQQLKIEPGEKVYYVRRIRLIDDVPILIENSYIPVAVFPWLSIGNLERSKFNYFKKECNISILESHRSYSPVLATREQAEFLQVPANSLLLRVQSLSYTQNNICVDLSDIYQNTNKYNVKHITRR</sequence>
<evidence type="ECO:0000256" key="2">
    <source>
        <dbReference type="ARBA" id="ARBA00023125"/>
    </source>
</evidence>
<feature type="domain" description="HTH gntR-type" evidence="4">
    <location>
        <begin position="1"/>
        <end position="68"/>
    </location>
</feature>
<evidence type="ECO:0000313" key="6">
    <source>
        <dbReference type="Proteomes" id="UP000332594"/>
    </source>
</evidence>
<dbReference type="PANTHER" id="PTHR44846">
    <property type="entry name" value="MANNOSYL-D-GLYCERATE TRANSPORT/METABOLISM SYSTEM REPRESSOR MNGR-RELATED"/>
    <property type="match status" value="1"/>
</dbReference>
<dbReference type="GO" id="GO:0045892">
    <property type="term" value="P:negative regulation of DNA-templated transcription"/>
    <property type="evidence" value="ECO:0007669"/>
    <property type="project" value="TreeGrafter"/>
</dbReference>
<dbReference type="InterPro" id="IPR000524">
    <property type="entry name" value="Tscrpt_reg_HTH_GntR"/>
</dbReference>
<dbReference type="InterPro" id="IPR036390">
    <property type="entry name" value="WH_DNA-bd_sf"/>
</dbReference>
<dbReference type="Gene3D" id="1.10.10.10">
    <property type="entry name" value="Winged helix-like DNA-binding domain superfamily/Winged helix DNA-binding domain"/>
    <property type="match status" value="1"/>
</dbReference>
<organism evidence="5 6">
    <name type="scientific">Raoultella terrigena</name>
    <name type="common">Klebsiella terrigena</name>
    <dbReference type="NCBI Taxonomy" id="577"/>
    <lineage>
        <taxon>Bacteria</taxon>
        <taxon>Pseudomonadati</taxon>
        <taxon>Pseudomonadota</taxon>
        <taxon>Gammaproteobacteria</taxon>
        <taxon>Enterobacterales</taxon>
        <taxon>Enterobacteriaceae</taxon>
        <taxon>Klebsiella/Raoultella group</taxon>
        <taxon>Raoultella</taxon>
    </lineage>
</organism>
<reference evidence="5 6" key="1">
    <citation type="submission" date="2019-03" db="EMBL/GenBank/DDBJ databases">
        <authorList>
            <consortium name="Pathogen Informatics"/>
        </authorList>
    </citation>
    <scope>NUCLEOTIDE SEQUENCE [LARGE SCALE GENOMIC DNA]</scope>
    <source>
        <strain evidence="5 6">NCTC13038</strain>
    </source>
</reference>
<dbReference type="Gene3D" id="3.40.1410.10">
    <property type="entry name" value="Chorismate lyase-like"/>
    <property type="match status" value="1"/>
</dbReference>
<dbReference type="Pfam" id="PF00392">
    <property type="entry name" value="GntR"/>
    <property type="match status" value="1"/>
</dbReference>
<dbReference type="Pfam" id="PF07702">
    <property type="entry name" value="UTRA"/>
    <property type="match status" value="1"/>
</dbReference>
<name>A0A485BBJ5_RAOTE</name>
<protein>
    <submittedName>
        <fullName evidence="5">Uncharacterized HTH-type transcriptional regulator yidP</fullName>
    </submittedName>
</protein>
<dbReference type="InterPro" id="IPR011663">
    <property type="entry name" value="UTRA"/>
</dbReference>
<dbReference type="CDD" id="cd07377">
    <property type="entry name" value="WHTH_GntR"/>
    <property type="match status" value="1"/>
</dbReference>
<dbReference type="SUPFAM" id="SSF64288">
    <property type="entry name" value="Chorismate lyase-like"/>
    <property type="match status" value="1"/>
</dbReference>
<proteinExistence type="predicted"/>
<dbReference type="SUPFAM" id="SSF46785">
    <property type="entry name" value="Winged helix' DNA-binding domain"/>
    <property type="match status" value="1"/>
</dbReference>
<dbReference type="Proteomes" id="UP000332594">
    <property type="component" value="Unassembled WGS sequence"/>
</dbReference>
<accession>A0A485BBJ5</accession>
<keyword evidence="1" id="KW-0805">Transcription regulation</keyword>
<evidence type="ECO:0000313" key="5">
    <source>
        <dbReference type="EMBL" id="VFS70460.1"/>
    </source>
</evidence>
<dbReference type="InterPro" id="IPR050679">
    <property type="entry name" value="Bact_HTH_transcr_reg"/>
</dbReference>
<dbReference type="PROSITE" id="PS50949">
    <property type="entry name" value="HTH_GNTR"/>
    <property type="match status" value="1"/>
</dbReference>
<evidence type="ECO:0000256" key="3">
    <source>
        <dbReference type="ARBA" id="ARBA00023163"/>
    </source>
</evidence>
<dbReference type="SMART" id="SM00345">
    <property type="entry name" value="HTH_GNTR"/>
    <property type="match status" value="1"/>
</dbReference>
<dbReference type="SMART" id="SM00866">
    <property type="entry name" value="UTRA"/>
    <property type="match status" value="1"/>
</dbReference>
<keyword evidence="2" id="KW-0238">DNA-binding</keyword>
<gene>
    <name evidence="5" type="primary">yidP_1</name>
    <name evidence="5" type="ORF">NCTC13038_02083</name>
</gene>
<dbReference type="EMBL" id="CAADJG010000002">
    <property type="protein sequence ID" value="VFS70460.1"/>
    <property type="molecule type" value="Genomic_DNA"/>
</dbReference>
<dbReference type="AlphaFoldDB" id="A0A485BBJ5"/>
<dbReference type="GO" id="GO:0003677">
    <property type="term" value="F:DNA binding"/>
    <property type="evidence" value="ECO:0007669"/>
    <property type="project" value="UniProtKB-KW"/>
</dbReference>